<accession>A0A1U9LE26</accession>
<reference evidence="3 4" key="1">
    <citation type="submission" date="2016-03" db="EMBL/GenBank/DDBJ databases">
        <title>Acetic acid bacteria sequencing.</title>
        <authorList>
            <person name="Brandt J."/>
            <person name="Jakob F."/>
            <person name="Vogel R.F."/>
        </authorList>
    </citation>
    <scope>NUCLEOTIDE SEQUENCE [LARGE SCALE GENOMIC DNA]</scope>
    <source>
        <strain evidence="3 4">TMW2.1084</strain>
    </source>
</reference>
<dbReference type="PANTHER" id="PTHR30441:SF4">
    <property type="entry name" value="PROTEIN ASMA"/>
    <property type="match status" value="1"/>
</dbReference>
<dbReference type="GO" id="GO:0090313">
    <property type="term" value="P:regulation of protein targeting to membrane"/>
    <property type="evidence" value="ECO:0007669"/>
    <property type="project" value="TreeGrafter"/>
</dbReference>
<dbReference type="STRING" id="1076596.A0U91_06750"/>
<name>A0A1U9LE26_9PROT</name>
<dbReference type="GO" id="GO:0005886">
    <property type="term" value="C:plasma membrane"/>
    <property type="evidence" value="ECO:0007669"/>
    <property type="project" value="TreeGrafter"/>
</dbReference>
<dbReference type="Proteomes" id="UP000189055">
    <property type="component" value="Chromosome"/>
</dbReference>
<evidence type="ECO:0000313" key="3">
    <source>
        <dbReference type="EMBL" id="AQT04691.1"/>
    </source>
</evidence>
<dbReference type="AlphaFoldDB" id="A0A1U9LE26"/>
<organism evidence="3 4">
    <name type="scientific">Acetobacter persici</name>
    <dbReference type="NCBI Taxonomy" id="1076596"/>
    <lineage>
        <taxon>Bacteria</taxon>
        <taxon>Pseudomonadati</taxon>
        <taxon>Pseudomonadota</taxon>
        <taxon>Alphaproteobacteria</taxon>
        <taxon>Acetobacterales</taxon>
        <taxon>Acetobacteraceae</taxon>
        <taxon>Acetobacter</taxon>
    </lineage>
</organism>
<feature type="transmembrane region" description="Helical" evidence="2">
    <location>
        <begin position="31"/>
        <end position="55"/>
    </location>
</feature>
<evidence type="ECO:0000256" key="2">
    <source>
        <dbReference type="SAM" id="Phobius"/>
    </source>
</evidence>
<evidence type="ECO:0000313" key="4">
    <source>
        <dbReference type="Proteomes" id="UP000189055"/>
    </source>
</evidence>
<dbReference type="InterPro" id="IPR052894">
    <property type="entry name" value="AsmA-related"/>
</dbReference>
<dbReference type="PANTHER" id="PTHR30441">
    <property type="entry name" value="DUF748 DOMAIN-CONTAINING PROTEIN"/>
    <property type="match status" value="1"/>
</dbReference>
<keyword evidence="2" id="KW-1133">Transmembrane helix</keyword>
<evidence type="ECO:0000256" key="1">
    <source>
        <dbReference type="SAM" id="MobiDB-lite"/>
    </source>
</evidence>
<protein>
    <submittedName>
        <fullName evidence="3">Uncharacterized protein</fullName>
    </submittedName>
</protein>
<proteinExistence type="predicted"/>
<sequence length="654" mass="69169">MSDQTSDNAARPESQKSGPASGQTRRRGAGFWALWGGVGAVALVAASGGAGWVFLSKADLGRFVARRATAALGRTVEIGSLHVTPGRWLKVEIANARLANIPGGTGPDMVRVGHLAAEVNVSSLLHGPMLVRHVAISDVYVMVERTPQRVPNWRFGKQAEAGAKPTPHPAQSGPDDRSDYPTALDVAVQKGEVIYRTAHGSEFRTTLKTVTLQTDGADKPVHLAVEGAYNDTPVTMAATMQPFSILRQTKTPYGIDMEAKSGDMTITFRGTATDPINADGIRGAVTFNSPTSRPMMQIAGLTAQQDIAVQMSGQFEHEGDLWSVTQGQGMVKDNPMTITLMRLVEGSHGKPDHITADIAFSQLNLNEFLSHQKAASPTQTDMPLTVDPAPDPLVDAHLSVKKLSYNVLTFSNMTLAASVAPGAVAVDTLSLDYLGANLKASGKIEAADKGASHVGASVNVSGADIEKLRQVLGFGPVPLQGRVDMQMRADATQKTLNAAVRAADVAAAVSMTSGSLDRKVIGLVSADLRMLFNKPKGMTPVACMLGVVSSRAGVGQALPLRIRTGDGTVAANARFDLNRKWFDLTFGSQASTTGRFALDIPVRVSGSFSSPKVRPASWSAEGRAMMAQTERLNTLPAGVKQFALKNACYRAIGP</sequence>
<gene>
    <name evidence="3" type="ORF">A0U91_06750</name>
</gene>
<dbReference type="KEGG" id="aper:A0U91_06750"/>
<dbReference type="EMBL" id="CP014687">
    <property type="protein sequence ID" value="AQT04691.1"/>
    <property type="molecule type" value="Genomic_DNA"/>
</dbReference>
<feature type="region of interest" description="Disordered" evidence="1">
    <location>
        <begin position="1"/>
        <end position="25"/>
    </location>
</feature>
<dbReference type="RefSeq" id="WP_077930544.1">
    <property type="nucleotide sequence ID" value="NZ_CP014687.1"/>
</dbReference>
<keyword evidence="2" id="KW-0472">Membrane</keyword>
<feature type="region of interest" description="Disordered" evidence="1">
    <location>
        <begin position="159"/>
        <end position="178"/>
    </location>
</feature>
<keyword evidence="2" id="KW-0812">Transmembrane</keyword>